<evidence type="ECO:0000256" key="9">
    <source>
        <dbReference type="SAM" id="MobiDB-lite"/>
    </source>
</evidence>
<protein>
    <submittedName>
        <fullName evidence="12">Outer membrane usher protein</fullName>
    </submittedName>
</protein>
<keyword evidence="6" id="KW-0732">Signal</keyword>
<name>A0A0A1FD93_9BURK</name>
<organism evidence="12 13">
    <name type="scientific">Collimonas arenae</name>
    <dbReference type="NCBI Taxonomy" id="279058"/>
    <lineage>
        <taxon>Bacteria</taxon>
        <taxon>Pseudomonadati</taxon>
        <taxon>Pseudomonadota</taxon>
        <taxon>Betaproteobacteria</taxon>
        <taxon>Burkholderiales</taxon>
        <taxon>Oxalobacteraceae</taxon>
        <taxon>Collimonas</taxon>
    </lineage>
</organism>
<dbReference type="Pfam" id="PF00577">
    <property type="entry name" value="Usher"/>
    <property type="match status" value="1"/>
</dbReference>
<evidence type="ECO:0000256" key="1">
    <source>
        <dbReference type="ARBA" id="ARBA00004571"/>
    </source>
</evidence>
<dbReference type="Gene3D" id="2.60.40.3110">
    <property type="match status" value="1"/>
</dbReference>
<evidence type="ECO:0000256" key="4">
    <source>
        <dbReference type="ARBA" id="ARBA00022452"/>
    </source>
</evidence>
<evidence type="ECO:0000256" key="3">
    <source>
        <dbReference type="ARBA" id="ARBA00022448"/>
    </source>
</evidence>
<dbReference type="InterPro" id="IPR042186">
    <property type="entry name" value="FimD_plug_dom"/>
</dbReference>
<evidence type="ECO:0000256" key="7">
    <source>
        <dbReference type="ARBA" id="ARBA00023136"/>
    </source>
</evidence>
<evidence type="ECO:0000313" key="13">
    <source>
        <dbReference type="Proteomes" id="UP000030302"/>
    </source>
</evidence>
<dbReference type="GO" id="GO:0009279">
    <property type="term" value="C:cell outer membrane"/>
    <property type="evidence" value="ECO:0007669"/>
    <property type="project" value="UniProtKB-SubCell"/>
</dbReference>
<dbReference type="InterPro" id="IPR025949">
    <property type="entry name" value="PapC-like_C"/>
</dbReference>
<evidence type="ECO:0000313" key="12">
    <source>
        <dbReference type="EMBL" id="AIY41649.1"/>
    </source>
</evidence>
<keyword evidence="13" id="KW-1185">Reference proteome</keyword>
<comment type="subcellular location">
    <subcellularLocation>
        <location evidence="1">Cell outer membrane</location>
        <topology evidence="1">Multi-pass membrane protein</topology>
    </subcellularLocation>
</comment>
<dbReference type="KEGG" id="care:LT85_2491"/>
<accession>A0A0A1FD93</accession>
<dbReference type="GO" id="GO:0009297">
    <property type="term" value="P:pilus assembly"/>
    <property type="evidence" value="ECO:0007669"/>
    <property type="project" value="InterPro"/>
</dbReference>
<keyword evidence="7" id="KW-0472">Membrane</keyword>
<dbReference type="PANTHER" id="PTHR30451:SF20">
    <property type="entry name" value="FIMBRIAE USHER"/>
    <property type="match status" value="1"/>
</dbReference>
<dbReference type="Pfam" id="PF13953">
    <property type="entry name" value="PapC_C"/>
    <property type="match status" value="1"/>
</dbReference>
<dbReference type="EMBL" id="CP009962">
    <property type="protein sequence ID" value="AIY41649.1"/>
    <property type="molecule type" value="Genomic_DNA"/>
</dbReference>
<dbReference type="Gene3D" id="2.60.40.2070">
    <property type="match status" value="1"/>
</dbReference>
<dbReference type="PANTHER" id="PTHR30451">
    <property type="entry name" value="OUTER MEMBRANE USHER PROTEIN"/>
    <property type="match status" value="1"/>
</dbReference>
<feature type="region of interest" description="Disordered" evidence="9">
    <location>
        <begin position="845"/>
        <end position="868"/>
    </location>
</feature>
<dbReference type="HOGENOM" id="CLU_009120_3_1_4"/>
<gene>
    <name evidence="12" type="ORF">LT85_2491</name>
</gene>
<dbReference type="AlphaFoldDB" id="A0A0A1FD93"/>
<keyword evidence="8" id="KW-0998">Cell outer membrane</keyword>
<evidence type="ECO:0000256" key="6">
    <source>
        <dbReference type="ARBA" id="ARBA00022729"/>
    </source>
</evidence>
<dbReference type="InterPro" id="IPR037224">
    <property type="entry name" value="PapC_N_sf"/>
</dbReference>
<keyword evidence="4" id="KW-1134">Transmembrane beta strand</keyword>
<keyword evidence="3" id="KW-0813">Transport</keyword>
<dbReference type="InterPro" id="IPR043142">
    <property type="entry name" value="PapC-like_C_sf"/>
</dbReference>
<dbReference type="Proteomes" id="UP000030302">
    <property type="component" value="Chromosome"/>
</dbReference>
<feature type="compositionally biased region" description="Basic and acidic residues" evidence="9">
    <location>
        <begin position="845"/>
        <end position="857"/>
    </location>
</feature>
<dbReference type="Pfam" id="PF13954">
    <property type="entry name" value="PapC_N"/>
    <property type="match status" value="1"/>
</dbReference>
<proteinExistence type="inferred from homology"/>
<dbReference type="InterPro" id="IPR025885">
    <property type="entry name" value="PapC_N"/>
</dbReference>
<reference evidence="13" key="1">
    <citation type="journal article" date="2014" name="Soil Biol. Biochem.">
        <title>Structure and function of bacterial communities in ageing soils: Insights from the Mendocino ecological staircase.</title>
        <authorList>
            <person name="Uroz S."/>
            <person name="Tech J.J."/>
            <person name="Sawaya N.A."/>
            <person name="Frey-Klett P."/>
            <person name="Leveau J.H.J."/>
        </authorList>
    </citation>
    <scope>NUCLEOTIDE SEQUENCE [LARGE SCALE GENOMIC DNA]</scope>
    <source>
        <strain evidence="13">Cal35</strain>
    </source>
</reference>
<evidence type="ECO:0000259" key="11">
    <source>
        <dbReference type="Pfam" id="PF13954"/>
    </source>
</evidence>
<dbReference type="GO" id="GO:0015473">
    <property type="term" value="F:fimbrial usher porin activity"/>
    <property type="evidence" value="ECO:0007669"/>
    <property type="project" value="InterPro"/>
</dbReference>
<dbReference type="InterPro" id="IPR000015">
    <property type="entry name" value="Fimb_usher"/>
</dbReference>
<comment type="similarity">
    <text evidence="2">Belongs to the fimbrial export usher family.</text>
</comment>
<sequence>MLILAAFSMIETVAYAQAGQAESLQVAQVEFESGFLPAGSGKAVDLSRFEKGNNVVPGNYSVDVFVNQNWAGRMQLPFKEQVGLANAQPCFNKKALEQAGVAVTKLPPEIGMQLADASVCLPIAEIVSDAFATFDFGEQRLDLSMPQVALSRTARGYVSPEYWDSGVNAGILGYDFNAYRYNNKQFGGAQNTYHLGLNGGFNVDEWRFRHNGSFNWAADGTRKYQSITTYVQRDLTALKSQLVIGDAYTSGELFDSTGFRGVQIASDDRMLPDSMRGYAPTVRGVASSNAKVTIKQNGTVIYETTVAPGPFEFDDLYATGYGGDLDVSVLEADGRTHSFSVPYAAVPLSLRPGVNRFSATAGQIRDSGLSNRPVFAQGTWQRGLSNLMTGYAGITGSAGYAAAVVGGAFNTPAGAVGVGVTQSHTSIPDQGSLNGTSTSISFSKMVKETQTNFTVAAYRYSTGGYFSLNDAMRTRDAAAGGRNTATVLRQRDRAQISLSQGLGERGGQMYLTGSTVKYWNRSGTDVNYSVGYSNTYKNVNYSVSASRQRDSSGAMGTEFYATLSIPLGKEHPVTLSTNMSRASNGGRSMQATLSGAAGVSNAFSYGVSANHASGGGGAASTSSGSANAAYHTPYADVSGSVSSGSGYSQGSFGVRGAVVAHPGGVTLSQPVGETIGVVEAKEAEGARVINVSGLSLDGRGYAVVPYLTPYNLNVIELDPKGLSTDVELKATSQQIAPRAGSVVFMKFETESGRSAVIHATQPDGAPLPFGASVLDEEGNNIGTVGQASKMFVRGLQDKGHLTVSWGNGSESMCRIAYDLPVRQSRAKSENLQRIEATCRADGEAALEHAATSDRQPDTQDVAAIQDQS</sequence>
<evidence type="ECO:0000256" key="8">
    <source>
        <dbReference type="ARBA" id="ARBA00023237"/>
    </source>
</evidence>
<evidence type="ECO:0000259" key="10">
    <source>
        <dbReference type="Pfam" id="PF13953"/>
    </source>
</evidence>
<evidence type="ECO:0000256" key="5">
    <source>
        <dbReference type="ARBA" id="ARBA00022692"/>
    </source>
</evidence>
<dbReference type="Gene3D" id="3.10.20.410">
    <property type="match status" value="1"/>
</dbReference>
<dbReference type="SUPFAM" id="SSF141729">
    <property type="entry name" value="FimD N-terminal domain-like"/>
    <property type="match status" value="1"/>
</dbReference>
<evidence type="ECO:0000256" key="2">
    <source>
        <dbReference type="ARBA" id="ARBA00008064"/>
    </source>
</evidence>
<keyword evidence="5" id="KW-0812">Transmembrane</keyword>
<feature type="domain" description="PapC-like C-terminal" evidence="10">
    <location>
        <begin position="757"/>
        <end position="820"/>
    </location>
</feature>
<feature type="domain" description="PapC N-terminal" evidence="11">
    <location>
        <begin position="30"/>
        <end position="178"/>
    </location>
</feature>
<dbReference type="FunFam" id="2.60.40.3110:FF:000001">
    <property type="entry name" value="Putative fimbrial outer membrane usher"/>
    <property type="match status" value="1"/>
</dbReference>
<dbReference type="Gene3D" id="2.60.40.2610">
    <property type="entry name" value="Outer membrane usher protein FimD, plug domain"/>
    <property type="match status" value="1"/>
</dbReference>
<dbReference type="STRING" id="279058.LT85_2491"/>